<accession>A0A1X7VSX9</accession>
<dbReference type="InParanoid" id="A0A1X7VSX9"/>
<evidence type="ECO:0000313" key="1">
    <source>
        <dbReference type="EnsemblMetazoa" id="Aqu2.1.42518_001"/>
    </source>
</evidence>
<proteinExistence type="predicted"/>
<organism evidence="1">
    <name type="scientific">Amphimedon queenslandica</name>
    <name type="common">Sponge</name>
    <dbReference type="NCBI Taxonomy" id="400682"/>
    <lineage>
        <taxon>Eukaryota</taxon>
        <taxon>Metazoa</taxon>
        <taxon>Porifera</taxon>
        <taxon>Demospongiae</taxon>
        <taxon>Heteroscleromorpha</taxon>
        <taxon>Haplosclerida</taxon>
        <taxon>Niphatidae</taxon>
        <taxon>Amphimedon</taxon>
    </lineage>
</organism>
<name>A0A1X7VSX9_AMPQE</name>
<dbReference type="AlphaFoldDB" id="A0A1X7VSX9"/>
<protein>
    <submittedName>
        <fullName evidence="1">Uncharacterized protein</fullName>
    </submittedName>
</protein>
<dbReference type="EnsemblMetazoa" id="Aqu2.1.42518_001">
    <property type="protein sequence ID" value="Aqu2.1.42518_001"/>
    <property type="gene ID" value="Aqu2.1.42518"/>
</dbReference>
<sequence length="39" mass="4288">GEGEQNLELLRASLQTLTPLRFFVSGKLLELVEALVSSE</sequence>
<reference evidence="1" key="1">
    <citation type="submission" date="2017-05" db="UniProtKB">
        <authorList>
            <consortium name="EnsemblMetazoa"/>
        </authorList>
    </citation>
    <scope>IDENTIFICATION</scope>
</reference>